<gene>
    <name evidence="7" type="primary">ruvX</name>
    <name evidence="7" type="ORF">IPN02_17060</name>
</gene>
<comment type="similarity">
    <text evidence="5">Belongs to the YqgF HJR family.</text>
</comment>
<dbReference type="Pfam" id="PF03652">
    <property type="entry name" value="RuvX"/>
    <property type="match status" value="1"/>
</dbReference>
<dbReference type="PANTHER" id="PTHR33317:SF4">
    <property type="entry name" value="POLYNUCLEOTIDYL TRANSFERASE, RIBONUCLEASE H-LIKE SUPERFAMILY PROTEIN"/>
    <property type="match status" value="1"/>
</dbReference>
<evidence type="ECO:0000256" key="3">
    <source>
        <dbReference type="ARBA" id="ARBA00022722"/>
    </source>
</evidence>
<reference evidence="7 8" key="1">
    <citation type="submission" date="2020-10" db="EMBL/GenBank/DDBJ databases">
        <title>Connecting structure to function with the recovery of over 1000 high-quality activated sludge metagenome-assembled genomes encoding full-length rRNA genes using long-read sequencing.</title>
        <authorList>
            <person name="Singleton C.M."/>
            <person name="Petriglieri F."/>
            <person name="Kristensen J.M."/>
            <person name="Kirkegaard R.H."/>
            <person name="Michaelsen T.Y."/>
            <person name="Andersen M.H."/>
            <person name="Karst S.M."/>
            <person name="Dueholm M.S."/>
            <person name="Nielsen P.H."/>
            <person name="Albertsen M."/>
        </authorList>
    </citation>
    <scope>NUCLEOTIDE SEQUENCE [LARGE SCALE GENOMIC DNA]</scope>
    <source>
        <strain evidence="7">Lyne_18-Q3-R50-59_MAXAC.006</strain>
    </source>
</reference>
<feature type="domain" description="YqgF/RNase H-like" evidence="6">
    <location>
        <begin position="10"/>
        <end position="109"/>
    </location>
</feature>
<evidence type="ECO:0000256" key="1">
    <source>
        <dbReference type="ARBA" id="ARBA00022490"/>
    </source>
</evidence>
<dbReference type="InterPro" id="IPR005227">
    <property type="entry name" value="YqgF"/>
</dbReference>
<evidence type="ECO:0000256" key="5">
    <source>
        <dbReference type="HAMAP-Rule" id="MF_00651"/>
    </source>
</evidence>
<keyword evidence="3 5" id="KW-0540">Nuclease</keyword>
<dbReference type="GO" id="GO:0004518">
    <property type="term" value="F:nuclease activity"/>
    <property type="evidence" value="ECO:0007669"/>
    <property type="project" value="UniProtKB-KW"/>
</dbReference>
<comment type="caution">
    <text evidence="7">The sequence shown here is derived from an EMBL/GenBank/DDBJ whole genome shotgun (WGS) entry which is preliminary data.</text>
</comment>
<evidence type="ECO:0000313" key="8">
    <source>
        <dbReference type="Proteomes" id="UP000727993"/>
    </source>
</evidence>
<dbReference type="GO" id="GO:0016788">
    <property type="term" value="F:hydrolase activity, acting on ester bonds"/>
    <property type="evidence" value="ECO:0007669"/>
    <property type="project" value="UniProtKB-UniRule"/>
</dbReference>
<dbReference type="SMART" id="SM00732">
    <property type="entry name" value="YqgFc"/>
    <property type="match status" value="1"/>
</dbReference>
<dbReference type="PANTHER" id="PTHR33317">
    <property type="entry name" value="POLYNUCLEOTIDYL TRANSFERASE, RIBONUCLEASE H-LIKE SUPERFAMILY PROTEIN"/>
    <property type="match status" value="1"/>
</dbReference>
<comment type="subcellular location">
    <subcellularLocation>
        <location evidence="5">Cytoplasm</location>
    </subcellularLocation>
</comment>
<dbReference type="InterPro" id="IPR037027">
    <property type="entry name" value="YqgF/RNaseH-like_dom_sf"/>
</dbReference>
<dbReference type="HAMAP" id="MF_00651">
    <property type="entry name" value="Nuclease_YqgF"/>
    <property type="match status" value="1"/>
</dbReference>
<name>A0A936TFW4_9ACTN</name>
<evidence type="ECO:0000259" key="6">
    <source>
        <dbReference type="SMART" id="SM00732"/>
    </source>
</evidence>
<evidence type="ECO:0000256" key="4">
    <source>
        <dbReference type="ARBA" id="ARBA00022801"/>
    </source>
</evidence>
<comment type="function">
    <text evidence="5">Could be a nuclease involved in processing of the 5'-end of pre-16S rRNA.</text>
</comment>
<keyword evidence="2 5" id="KW-0690">Ribosome biogenesis</keyword>
<evidence type="ECO:0000256" key="2">
    <source>
        <dbReference type="ARBA" id="ARBA00022517"/>
    </source>
</evidence>
<dbReference type="GO" id="GO:0000967">
    <property type="term" value="P:rRNA 5'-end processing"/>
    <property type="evidence" value="ECO:0007669"/>
    <property type="project" value="UniProtKB-UniRule"/>
</dbReference>
<dbReference type="NCBIfam" id="TIGR00250">
    <property type="entry name" value="RNAse_H_YqgF"/>
    <property type="match status" value="1"/>
</dbReference>
<dbReference type="AlphaFoldDB" id="A0A936TFW4"/>
<dbReference type="Proteomes" id="UP000727993">
    <property type="component" value="Unassembled WGS sequence"/>
</dbReference>
<dbReference type="GO" id="GO:0005829">
    <property type="term" value="C:cytosol"/>
    <property type="evidence" value="ECO:0007669"/>
    <property type="project" value="TreeGrafter"/>
</dbReference>
<protein>
    <recommendedName>
        <fullName evidence="5">Putative pre-16S rRNA nuclease</fullName>
        <ecNumber evidence="5">3.1.-.-</ecNumber>
    </recommendedName>
</protein>
<organism evidence="7 8">
    <name type="scientific">Candidatus Neomicrothrix subdominans</name>
    <dbReference type="NCBI Taxonomy" id="2954438"/>
    <lineage>
        <taxon>Bacteria</taxon>
        <taxon>Bacillati</taxon>
        <taxon>Actinomycetota</taxon>
        <taxon>Acidimicrobiia</taxon>
        <taxon>Acidimicrobiales</taxon>
        <taxon>Microthrixaceae</taxon>
        <taxon>Candidatus Neomicrothrix</taxon>
    </lineage>
</organism>
<dbReference type="Gene3D" id="3.30.420.140">
    <property type="entry name" value="YqgF/RNase H-like domain"/>
    <property type="match status" value="1"/>
</dbReference>
<sequence length="160" mass="17399">MDALPPPGRLRALGIDPGTKRIGVAVGAVGVATPLRTIQRTKDIPGDFRRLAGLADEYEVDVVVVGLPVSLDGQQRAAAQRALREVEMLRGCLNVPVFTYDERLTTVTAERSLDQLNMTGRNRRAVVDAVAASVILQGWLDRRAHLALTEQGSFDAERSR</sequence>
<proteinExistence type="inferred from homology"/>
<dbReference type="SUPFAM" id="SSF53098">
    <property type="entry name" value="Ribonuclease H-like"/>
    <property type="match status" value="1"/>
</dbReference>
<keyword evidence="1 5" id="KW-0963">Cytoplasm</keyword>
<accession>A0A936TFW4</accession>
<dbReference type="CDD" id="cd16964">
    <property type="entry name" value="YqgF"/>
    <property type="match status" value="1"/>
</dbReference>
<dbReference type="InterPro" id="IPR006641">
    <property type="entry name" value="YqgF/RNaseH-like_dom"/>
</dbReference>
<dbReference type="EC" id="3.1.-.-" evidence="5"/>
<dbReference type="InterPro" id="IPR012337">
    <property type="entry name" value="RNaseH-like_sf"/>
</dbReference>
<keyword evidence="4 5" id="KW-0378">Hydrolase</keyword>
<evidence type="ECO:0000313" key="7">
    <source>
        <dbReference type="EMBL" id="MBK9298497.1"/>
    </source>
</evidence>
<dbReference type="EMBL" id="JADJZA010000009">
    <property type="protein sequence ID" value="MBK9298497.1"/>
    <property type="molecule type" value="Genomic_DNA"/>
</dbReference>